<evidence type="ECO:0000313" key="1">
    <source>
        <dbReference type="EMBL" id="KAH7914795.1"/>
    </source>
</evidence>
<sequence length="82" mass="9261">MTGFTLPSVLPPKPALQDTTTTPDQLQAANGLARVTNPTETPIFICGFESCDRLFPSRDRVMFHRKRDHDSEDDSLIITWNE</sequence>
<name>A0ACB8ANM5_9AGAM</name>
<protein>
    <submittedName>
        <fullName evidence="1">Uncharacterized protein</fullName>
    </submittedName>
</protein>
<evidence type="ECO:0000313" key="2">
    <source>
        <dbReference type="Proteomes" id="UP000790377"/>
    </source>
</evidence>
<organism evidence="1 2">
    <name type="scientific">Hygrophoropsis aurantiaca</name>
    <dbReference type="NCBI Taxonomy" id="72124"/>
    <lineage>
        <taxon>Eukaryota</taxon>
        <taxon>Fungi</taxon>
        <taxon>Dikarya</taxon>
        <taxon>Basidiomycota</taxon>
        <taxon>Agaricomycotina</taxon>
        <taxon>Agaricomycetes</taxon>
        <taxon>Agaricomycetidae</taxon>
        <taxon>Boletales</taxon>
        <taxon>Coniophorineae</taxon>
        <taxon>Hygrophoropsidaceae</taxon>
        <taxon>Hygrophoropsis</taxon>
    </lineage>
</organism>
<reference evidence="1" key="1">
    <citation type="journal article" date="2021" name="New Phytol.">
        <title>Evolutionary innovations through gain and loss of genes in the ectomycorrhizal Boletales.</title>
        <authorList>
            <person name="Wu G."/>
            <person name="Miyauchi S."/>
            <person name="Morin E."/>
            <person name="Kuo A."/>
            <person name="Drula E."/>
            <person name="Varga T."/>
            <person name="Kohler A."/>
            <person name="Feng B."/>
            <person name="Cao Y."/>
            <person name="Lipzen A."/>
            <person name="Daum C."/>
            <person name="Hundley H."/>
            <person name="Pangilinan J."/>
            <person name="Johnson J."/>
            <person name="Barry K."/>
            <person name="LaButti K."/>
            <person name="Ng V."/>
            <person name="Ahrendt S."/>
            <person name="Min B."/>
            <person name="Choi I.G."/>
            <person name="Park H."/>
            <person name="Plett J.M."/>
            <person name="Magnuson J."/>
            <person name="Spatafora J.W."/>
            <person name="Nagy L.G."/>
            <person name="Henrissat B."/>
            <person name="Grigoriev I.V."/>
            <person name="Yang Z.L."/>
            <person name="Xu J."/>
            <person name="Martin F.M."/>
        </authorList>
    </citation>
    <scope>NUCLEOTIDE SEQUENCE</scope>
    <source>
        <strain evidence="1">ATCC 28755</strain>
    </source>
</reference>
<dbReference type="Proteomes" id="UP000790377">
    <property type="component" value="Unassembled WGS sequence"/>
</dbReference>
<dbReference type="EMBL" id="MU267609">
    <property type="protein sequence ID" value="KAH7914795.1"/>
    <property type="molecule type" value="Genomic_DNA"/>
</dbReference>
<comment type="caution">
    <text evidence="1">The sequence shown here is derived from an EMBL/GenBank/DDBJ whole genome shotgun (WGS) entry which is preliminary data.</text>
</comment>
<accession>A0ACB8ANM5</accession>
<proteinExistence type="predicted"/>
<keyword evidence="2" id="KW-1185">Reference proteome</keyword>
<gene>
    <name evidence="1" type="ORF">BJ138DRAFT_1123285</name>
</gene>